<dbReference type="Gene3D" id="3.20.20.80">
    <property type="entry name" value="Glycosidases"/>
    <property type="match status" value="1"/>
</dbReference>
<evidence type="ECO:0000313" key="4">
    <source>
        <dbReference type="Proteomes" id="UP001371218"/>
    </source>
</evidence>
<keyword evidence="4" id="KW-1185">Reference proteome</keyword>
<dbReference type="EMBL" id="JBBUTG010000015">
    <property type="protein sequence ID" value="MEK8033320.1"/>
    <property type="molecule type" value="Genomic_DNA"/>
</dbReference>
<feature type="domain" description="Glycoside hydrolase family 44 catalytic" evidence="2">
    <location>
        <begin position="81"/>
        <end position="333"/>
    </location>
</feature>
<protein>
    <submittedName>
        <fullName evidence="3">Glycoside hydrolase family 44 protein</fullName>
    </submittedName>
</protein>
<evidence type="ECO:0000313" key="3">
    <source>
        <dbReference type="EMBL" id="MEK8033320.1"/>
    </source>
</evidence>
<reference evidence="3 4" key="1">
    <citation type="submission" date="2024-04" db="EMBL/GenBank/DDBJ databases">
        <title>Novel species of the genus Ideonella isolated from streams.</title>
        <authorList>
            <person name="Lu H."/>
        </authorList>
    </citation>
    <scope>NUCLEOTIDE SEQUENCE [LARGE SCALE GENOMIC DNA]</scope>
    <source>
        <strain evidence="3 4">DXS29W</strain>
    </source>
</reference>
<dbReference type="Gene3D" id="2.60.40.1180">
    <property type="entry name" value="Golgi alpha-mannosidase II"/>
    <property type="match status" value="1"/>
</dbReference>
<dbReference type="InterPro" id="IPR017853">
    <property type="entry name" value="GH"/>
</dbReference>
<dbReference type="RefSeq" id="WP_341427740.1">
    <property type="nucleotide sequence ID" value="NZ_JBBUTG010000015.1"/>
</dbReference>
<sequence>MTRKIQLSAIAAAACFALMPAAWAAAGPAITVDATADQHDISDDIYGMNFADEQLAKELSLPVRRWGGNTTTRYNWQLDIDNRGSDWFFENIPYPLPTDGRVLPNGSSADRFVEQDRRTGTKSLVTLPISGWAAKRRPPNDNHPFDCGFQVSRYGAQQSVDTWDTNCGNGVKPDGTLITGNNPADTSVAIGTTFVQDWVRHLVANYGNAKNGGVKFYEMDNEPELWRTTHRDVRTTPLSYDELRDRTWQYASAVKAVDPGAKILGPSSWGWVAYFYSDLDTSPGGDWWNNPKDRNAHGGVGLAEWYLQQMKAYEQQHGERILDYLDEHYYPQASGVWGDGTDANTAALRLRSTRSLWDPTYTDESWINDKVNLIPRMKTWVANNYPGTKLAITEYSWGALGHINGALAQADVLGIFGREGLDLATLWSPPKSSDPAAFAFRMYRNVDGQGGRFGTRAVRATSADQGQLSVYASRRGKNGALTLMAVNKSGTALSSKITLSHFTAGKKAQVYRYSSANLSAIQHLASVPVSSGVINAELPADSITMYVVPVKK</sequence>
<dbReference type="PROSITE" id="PS51257">
    <property type="entry name" value="PROKAR_LIPOPROTEIN"/>
    <property type="match status" value="1"/>
</dbReference>
<evidence type="ECO:0000259" key="2">
    <source>
        <dbReference type="Pfam" id="PF12891"/>
    </source>
</evidence>
<dbReference type="InterPro" id="IPR024745">
    <property type="entry name" value="GH44_cat"/>
</dbReference>
<dbReference type="Proteomes" id="UP001371218">
    <property type="component" value="Unassembled WGS sequence"/>
</dbReference>
<name>A0ABU9BXJ8_9BURK</name>
<keyword evidence="3" id="KW-0378">Hydrolase</keyword>
<gene>
    <name evidence="3" type="ORF">AACH06_21070</name>
</gene>
<proteinExistence type="predicted"/>
<feature type="signal peptide" evidence="1">
    <location>
        <begin position="1"/>
        <end position="24"/>
    </location>
</feature>
<dbReference type="InterPro" id="IPR013780">
    <property type="entry name" value="Glyco_hydro_b"/>
</dbReference>
<dbReference type="SUPFAM" id="SSF51445">
    <property type="entry name" value="(Trans)glycosidases"/>
    <property type="match status" value="1"/>
</dbReference>
<accession>A0ABU9BXJ8</accession>
<comment type="caution">
    <text evidence="3">The sequence shown here is derived from an EMBL/GenBank/DDBJ whole genome shotgun (WGS) entry which is preliminary data.</text>
</comment>
<evidence type="ECO:0000256" key="1">
    <source>
        <dbReference type="SAM" id="SignalP"/>
    </source>
</evidence>
<dbReference type="GO" id="GO:0016787">
    <property type="term" value="F:hydrolase activity"/>
    <property type="evidence" value="ECO:0007669"/>
    <property type="project" value="UniProtKB-KW"/>
</dbReference>
<dbReference type="Pfam" id="PF12891">
    <property type="entry name" value="Glyco_hydro_44"/>
    <property type="match status" value="1"/>
</dbReference>
<feature type="chain" id="PRO_5045689175" evidence="1">
    <location>
        <begin position="25"/>
        <end position="552"/>
    </location>
</feature>
<organism evidence="3 4">
    <name type="scientific">Ideonella lacteola</name>
    <dbReference type="NCBI Taxonomy" id="2984193"/>
    <lineage>
        <taxon>Bacteria</taxon>
        <taxon>Pseudomonadati</taxon>
        <taxon>Pseudomonadota</taxon>
        <taxon>Betaproteobacteria</taxon>
        <taxon>Burkholderiales</taxon>
        <taxon>Sphaerotilaceae</taxon>
        <taxon>Ideonella</taxon>
    </lineage>
</organism>
<keyword evidence="1" id="KW-0732">Signal</keyword>